<feature type="region of interest" description="Disordered" evidence="1">
    <location>
        <begin position="145"/>
        <end position="176"/>
    </location>
</feature>
<gene>
    <name evidence="3" type="ORF">GSLYS_00004134001</name>
</gene>
<accession>A0AAV2HB49</accession>
<evidence type="ECO:0000256" key="1">
    <source>
        <dbReference type="SAM" id="MobiDB-lite"/>
    </source>
</evidence>
<sequence>MAGLYHYYCWKPRLGLTGLFTTYLTVMAGLCHAVRSLADDAPGNQPLRQLMAAEAEFHWLAADGDAKISLVDVILSRSRRDTSNATSGDKSVWDEIEEFYSDKNNMAMYCVLPILILIYGGCSGIYCIHKCRQYLRRRSHKRLKEEDCDSLNSDKNDLNQEEKRAGDTQRDRPISQISQAWVDMNMDTKGKWSGQTEAAPNGVTSPLPWLTGDNKDAAVAGLVQGQPHKMETKAGGVDDKLRNEDFNLEDGGRTPSQAAGKGKRPGSSAGIFLADSLVDGPNDKTFFIAGATVTSSSTDVLASQKKKHLPEDAHELNDFAAKDPLGHAAQQHEKPRPVPLVVRAADRRPFEETRVHANLEDYSSNKSTALKATDFSRFSEAKPIEIVPLSADPNLRAWDPLHNRPFGENSLKLTPLGAAGGSNGTSGRASAQAMKEELLARYDALSTLQMAKKAAEILKTNAVDKSPFQRKPTKKKHIFIAE</sequence>
<protein>
    <submittedName>
        <fullName evidence="3">Uncharacterized protein</fullName>
    </submittedName>
</protein>
<organism evidence="3 4">
    <name type="scientific">Lymnaea stagnalis</name>
    <name type="common">Great pond snail</name>
    <name type="synonym">Helix stagnalis</name>
    <dbReference type="NCBI Taxonomy" id="6523"/>
    <lineage>
        <taxon>Eukaryota</taxon>
        <taxon>Metazoa</taxon>
        <taxon>Spiralia</taxon>
        <taxon>Lophotrochozoa</taxon>
        <taxon>Mollusca</taxon>
        <taxon>Gastropoda</taxon>
        <taxon>Heterobranchia</taxon>
        <taxon>Euthyneura</taxon>
        <taxon>Panpulmonata</taxon>
        <taxon>Hygrophila</taxon>
        <taxon>Lymnaeoidea</taxon>
        <taxon>Lymnaeidae</taxon>
        <taxon>Lymnaea</taxon>
    </lineage>
</organism>
<name>A0AAV2HB49_LYMST</name>
<comment type="caution">
    <text evidence="3">The sequence shown here is derived from an EMBL/GenBank/DDBJ whole genome shotgun (WGS) entry which is preliminary data.</text>
</comment>
<keyword evidence="2" id="KW-0472">Membrane</keyword>
<feature type="compositionally biased region" description="Basic and acidic residues" evidence="1">
    <location>
        <begin position="152"/>
        <end position="173"/>
    </location>
</feature>
<keyword evidence="2" id="KW-0812">Transmembrane</keyword>
<dbReference type="EMBL" id="CAXITT010000060">
    <property type="protein sequence ID" value="CAL1530001.1"/>
    <property type="molecule type" value="Genomic_DNA"/>
</dbReference>
<feature type="region of interest" description="Disordered" evidence="1">
    <location>
        <begin position="227"/>
        <end position="268"/>
    </location>
</feature>
<evidence type="ECO:0000256" key="2">
    <source>
        <dbReference type="SAM" id="Phobius"/>
    </source>
</evidence>
<dbReference type="AlphaFoldDB" id="A0AAV2HB49"/>
<evidence type="ECO:0000313" key="4">
    <source>
        <dbReference type="Proteomes" id="UP001497497"/>
    </source>
</evidence>
<keyword evidence="2" id="KW-1133">Transmembrane helix</keyword>
<feature type="transmembrane region" description="Helical" evidence="2">
    <location>
        <begin position="106"/>
        <end position="128"/>
    </location>
</feature>
<dbReference type="Proteomes" id="UP001497497">
    <property type="component" value="Unassembled WGS sequence"/>
</dbReference>
<keyword evidence="4" id="KW-1185">Reference proteome</keyword>
<evidence type="ECO:0000313" key="3">
    <source>
        <dbReference type="EMBL" id="CAL1530001.1"/>
    </source>
</evidence>
<proteinExistence type="predicted"/>
<reference evidence="3 4" key="1">
    <citation type="submission" date="2024-04" db="EMBL/GenBank/DDBJ databases">
        <authorList>
            <consortium name="Genoscope - CEA"/>
            <person name="William W."/>
        </authorList>
    </citation>
    <scope>NUCLEOTIDE SEQUENCE [LARGE SCALE GENOMIC DNA]</scope>
</reference>
<feature type="compositionally biased region" description="Basic and acidic residues" evidence="1">
    <location>
        <begin position="228"/>
        <end position="245"/>
    </location>
</feature>